<proteinExistence type="predicted"/>
<evidence type="ECO:0000313" key="3">
    <source>
        <dbReference type="Proteomes" id="UP000746747"/>
    </source>
</evidence>
<dbReference type="EMBL" id="CAKAEH010001870">
    <property type="protein sequence ID" value="CAG9539962.1"/>
    <property type="molecule type" value="Genomic_DNA"/>
</dbReference>
<dbReference type="Proteomes" id="UP000746747">
    <property type="component" value="Unassembled WGS sequence"/>
</dbReference>
<feature type="signal peptide" evidence="1">
    <location>
        <begin position="1"/>
        <end position="21"/>
    </location>
</feature>
<evidence type="ECO:0000256" key="1">
    <source>
        <dbReference type="SAM" id="SignalP"/>
    </source>
</evidence>
<organism evidence="2 3">
    <name type="scientific">Cercopithifilaria johnstoni</name>
    <dbReference type="NCBI Taxonomy" id="2874296"/>
    <lineage>
        <taxon>Eukaryota</taxon>
        <taxon>Metazoa</taxon>
        <taxon>Ecdysozoa</taxon>
        <taxon>Nematoda</taxon>
        <taxon>Chromadorea</taxon>
        <taxon>Rhabditida</taxon>
        <taxon>Spirurina</taxon>
        <taxon>Spiruromorpha</taxon>
        <taxon>Filarioidea</taxon>
        <taxon>Onchocercidae</taxon>
        <taxon>Cercopithifilaria</taxon>
    </lineage>
</organism>
<name>A0A8J2QB47_9BILA</name>
<evidence type="ECO:0000313" key="2">
    <source>
        <dbReference type="EMBL" id="CAG9539962.1"/>
    </source>
</evidence>
<comment type="caution">
    <text evidence="2">The sequence shown here is derived from an EMBL/GenBank/DDBJ whole genome shotgun (WGS) entry which is preliminary data.</text>
</comment>
<keyword evidence="3" id="KW-1185">Reference proteome</keyword>
<gene>
    <name evidence="2" type="ORF">CJOHNSTONI_LOCUS9517</name>
</gene>
<dbReference type="OrthoDB" id="5860321at2759"/>
<keyword evidence="1" id="KW-0732">Signal</keyword>
<protein>
    <submittedName>
        <fullName evidence="2">Uncharacterized protein</fullName>
    </submittedName>
</protein>
<accession>A0A8J2QB47</accession>
<dbReference type="AlphaFoldDB" id="A0A8J2QB47"/>
<feature type="chain" id="PRO_5035243328" evidence="1">
    <location>
        <begin position="22"/>
        <end position="101"/>
    </location>
</feature>
<reference evidence="2" key="1">
    <citation type="submission" date="2021-09" db="EMBL/GenBank/DDBJ databases">
        <authorList>
            <consortium name="Pathogen Informatics"/>
        </authorList>
    </citation>
    <scope>NUCLEOTIDE SEQUENCE</scope>
</reference>
<sequence>MIPRFLTLSSVELCMLSSSTALNNERKTFLFRSRLPQTNVQSPYADPTRTKVKVQNEVFITVESPEEDIASDSSNSSFRSFTKSTMLTKKFSSFNIDSKVI</sequence>